<comment type="caution">
    <text evidence="3">The sequence shown here is derived from an EMBL/GenBank/DDBJ whole genome shotgun (WGS) entry which is preliminary data.</text>
</comment>
<dbReference type="AlphaFoldDB" id="A0A6L6XN69"/>
<dbReference type="InterPro" id="IPR003141">
    <property type="entry name" value="Pol/His_phosphatase_N"/>
</dbReference>
<feature type="coiled-coil region" evidence="1">
    <location>
        <begin position="565"/>
        <end position="624"/>
    </location>
</feature>
<dbReference type="GO" id="GO:0006302">
    <property type="term" value="P:double-strand break repair"/>
    <property type="evidence" value="ECO:0007669"/>
    <property type="project" value="InterPro"/>
</dbReference>
<dbReference type="InterPro" id="IPR016195">
    <property type="entry name" value="Pol/histidinol_Pase-like"/>
</dbReference>
<feature type="domain" description="Polymerase/histidinol phosphatase N-terminal" evidence="2">
    <location>
        <begin position="11"/>
        <end position="81"/>
    </location>
</feature>
<dbReference type="Pfam" id="PF13476">
    <property type="entry name" value="AAA_23"/>
    <property type="match status" value="1"/>
</dbReference>
<evidence type="ECO:0000256" key="1">
    <source>
        <dbReference type="SAM" id="Coils"/>
    </source>
</evidence>
<keyword evidence="1" id="KW-0175">Coiled coil</keyword>
<dbReference type="PANTHER" id="PTHR42924">
    <property type="entry name" value="EXONUCLEASE"/>
    <property type="match status" value="1"/>
</dbReference>
<dbReference type="Gene3D" id="3.40.50.300">
    <property type="entry name" value="P-loop containing nucleotide triphosphate hydrolases"/>
    <property type="match status" value="2"/>
</dbReference>
<name>A0A6L6XN69_9ACTN</name>
<keyword evidence="4" id="KW-1185">Reference proteome</keyword>
<feature type="coiled-coil region" evidence="1">
    <location>
        <begin position="421"/>
        <end position="448"/>
    </location>
</feature>
<evidence type="ECO:0000313" key="4">
    <source>
        <dbReference type="Proteomes" id="UP000473525"/>
    </source>
</evidence>
<dbReference type="InterPro" id="IPR027417">
    <property type="entry name" value="P-loop_NTPase"/>
</dbReference>
<reference evidence="3 4" key="1">
    <citation type="submission" date="2019-12" db="EMBL/GenBank/DDBJ databases">
        <authorList>
            <person name="Huq M.A."/>
        </authorList>
    </citation>
    <scope>NUCLEOTIDE SEQUENCE [LARGE SCALE GENOMIC DNA]</scope>
    <source>
        <strain evidence="3 4">MAH-18</strain>
    </source>
</reference>
<dbReference type="InterPro" id="IPR038729">
    <property type="entry name" value="Rad50/SbcC_AAA"/>
</dbReference>
<evidence type="ECO:0000259" key="2">
    <source>
        <dbReference type="SMART" id="SM00481"/>
    </source>
</evidence>
<dbReference type="GO" id="GO:0005524">
    <property type="term" value="F:ATP binding"/>
    <property type="evidence" value="ECO:0007669"/>
    <property type="project" value="InterPro"/>
</dbReference>
<dbReference type="SUPFAM" id="SSF52540">
    <property type="entry name" value="P-loop containing nucleoside triphosphate hydrolases"/>
    <property type="match status" value="1"/>
</dbReference>
<proteinExistence type="predicted"/>
<protein>
    <submittedName>
        <fullName evidence="3">AAA family ATPase</fullName>
    </submittedName>
</protein>
<dbReference type="InterPro" id="IPR052018">
    <property type="entry name" value="PHP_domain"/>
</dbReference>
<evidence type="ECO:0000313" key="3">
    <source>
        <dbReference type="EMBL" id="MVQ48173.1"/>
    </source>
</evidence>
<dbReference type="Proteomes" id="UP000473525">
    <property type="component" value="Unassembled WGS sequence"/>
</dbReference>
<sequence length="873" mass="95149">MTSSWARFWAVDLHVHTPGSNDARDEDFGTAVDIVQAALDAGLDAIAVTDHNTAAWCSQMAEAARDTSLVVLPGFELSTSDGHLLGIWEEGTSSSTIEDVLIRLGIERTRFGDLDVVSARSMAECASEIRDKGGLAVAAHIDKERGILTQPVQTHVNQLLADANIEAFEFVLAETPSRVAAKLGEAGLPALVQSSDAYDATLSRHARTGIGIRRSWVKAARPDLCGLRYALQDPELRVTLTDPVTADRHPTIDTVSISGGFLGGTSLEFSPDLNCLLGGTGAGKSLVLETIRFALNQQVDGELFTTIRDEVDRRLETALLEGTTVAVEISAPSDQYRVSRTFGVAESVPVVEQDVANEWVRVDHDPADLLTIAAFSQGEILEYARQPVGRVGLIDAKLDLTEIDVRIAESESKLRENATALIAARDRVQMLTEQAAEAKSLKERERELSALFDDDLVKSQGRWTAEQAALTTLVDAVDGITFVRPSEPAVATSKMTPDHDDQFEKVQVAQAAFKSAVDAAEKLVVDSVANLKAVVHAVKDELGTEFSAFKKQLDETLEKSGTTSLPRLRSELETAQTNLSMAEAAAQTLKNDAEPTYTRLEDEREAMLGELKRARDDRRALRRARAADLNRETSGFVKIDIPAKGDTTAFRSALDALKVGSRVRERTLDLIAENIRPYNFVRALWSGDASKAGDLPDGVTSVDFARLLTTVGDRDLWAQLLDAQLIETPDVLEVKFRKPEGQDYVSIEDLSHGQKCTAILVILLADGTTPVLIDQPEDALHAPWIEEYLVDRLRQSRGSRQYLFATRSPGLVVSADSEQLITMRATAGKGEVEACGSLERYDLNKLALHHLEGGKTPFARRTRKLDASLTARA</sequence>
<organism evidence="3 4">
    <name type="scientific">Nocardioides agri</name>
    <dbReference type="NCBI Taxonomy" id="2682843"/>
    <lineage>
        <taxon>Bacteria</taxon>
        <taxon>Bacillati</taxon>
        <taxon>Actinomycetota</taxon>
        <taxon>Actinomycetes</taxon>
        <taxon>Propionibacteriales</taxon>
        <taxon>Nocardioidaceae</taxon>
        <taxon>Nocardioides</taxon>
    </lineage>
</organism>
<dbReference type="EMBL" id="WSEK01000004">
    <property type="protein sequence ID" value="MVQ48173.1"/>
    <property type="molecule type" value="Genomic_DNA"/>
</dbReference>
<dbReference type="Pfam" id="PF13304">
    <property type="entry name" value="AAA_21"/>
    <property type="match status" value="1"/>
</dbReference>
<dbReference type="PANTHER" id="PTHR42924:SF3">
    <property type="entry name" value="POLYMERASE_HISTIDINOL PHOSPHATASE N-TERMINAL DOMAIN-CONTAINING PROTEIN"/>
    <property type="match status" value="1"/>
</dbReference>
<gene>
    <name evidence="3" type="ORF">GON03_03195</name>
</gene>
<dbReference type="SMART" id="SM00481">
    <property type="entry name" value="POLIIIAc"/>
    <property type="match status" value="1"/>
</dbReference>
<dbReference type="RefSeq" id="WP_157340239.1">
    <property type="nucleotide sequence ID" value="NZ_WSEK01000004.1"/>
</dbReference>
<dbReference type="GO" id="GO:0035312">
    <property type="term" value="F:5'-3' DNA exonuclease activity"/>
    <property type="evidence" value="ECO:0007669"/>
    <property type="project" value="TreeGrafter"/>
</dbReference>
<dbReference type="Gene3D" id="3.20.20.140">
    <property type="entry name" value="Metal-dependent hydrolases"/>
    <property type="match status" value="1"/>
</dbReference>
<dbReference type="GO" id="GO:0004534">
    <property type="term" value="F:5'-3' RNA exonuclease activity"/>
    <property type="evidence" value="ECO:0007669"/>
    <property type="project" value="TreeGrafter"/>
</dbReference>
<dbReference type="InterPro" id="IPR003959">
    <property type="entry name" value="ATPase_AAA_core"/>
</dbReference>
<dbReference type="GO" id="GO:0016887">
    <property type="term" value="F:ATP hydrolysis activity"/>
    <property type="evidence" value="ECO:0007669"/>
    <property type="project" value="InterPro"/>
</dbReference>
<accession>A0A6L6XN69</accession>
<dbReference type="SUPFAM" id="SSF89550">
    <property type="entry name" value="PHP domain-like"/>
    <property type="match status" value="1"/>
</dbReference>